<dbReference type="KEGG" id="piv:NCTC13079_00590"/>
<evidence type="ECO:0000256" key="1">
    <source>
        <dbReference type="ARBA" id="ARBA00007452"/>
    </source>
</evidence>
<comment type="function">
    <text evidence="7">Involved in DNA repair and RecF pathway recombination.</text>
</comment>
<dbReference type="Gene3D" id="1.20.1440.120">
    <property type="entry name" value="Recombination protein O, C-terminal domain"/>
    <property type="match status" value="1"/>
</dbReference>
<dbReference type="GO" id="GO:0006310">
    <property type="term" value="P:DNA recombination"/>
    <property type="evidence" value="ECO:0007669"/>
    <property type="project" value="UniProtKB-UniRule"/>
</dbReference>
<evidence type="ECO:0000256" key="6">
    <source>
        <dbReference type="ARBA" id="ARBA00033409"/>
    </source>
</evidence>
<dbReference type="RefSeq" id="WP_126465075.1">
    <property type="nucleotide sequence ID" value="NZ_LR134523.1"/>
</dbReference>
<dbReference type="InterPro" id="IPR012340">
    <property type="entry name" value="NA-bd_OB-fold"/>
</dbReference>
<comment type="similarity">
    <text evidence="1 7">Belongs to the RecO family.</text>
</comment>
<dbReference type="InterPro" id="IPR022572">
    <property type="entry name" value="DNA_rep/recomb_RecO_N"/>
</dbReference>
<evidence type="ECO:0000256" key="3">
    <source>
        <dbReference type="ARBA" id="ARBA00022763"/>
    </source>
</evidence>
<evidence type="ECO:0000256" key="7">
    <source>
        <dbReference type="HAMAP-Rule" id="MF_00201"/>
    </source>
</evidence>
<reference evidence="9 10" key="1">
    <citation type="submission" date="2018-12" db="EMBL/GenBank/DDBJ databases">
        <authorList>
            <consortium name="Pathogen Informatics"/>
        </authorList>
    </citation>
    <scope>NUCLEOTIDE SEQUENCE [LARGE SCALE GENOMIC DNA]</scope>
    <source>
        <strain evidence="9 10">NCTC13079</strain>
    </source>
</reference>
<sequence>MATERIDCLGVVLSASIYGESDRIVRMYTDRKGKISVMAKGAKSVRSRTLPLTEVFTYGRYRLSAGKTFYYLNGGKILESNLAMREEYDRLIYGSALVEIADRSSLEGEGTPRIFSLLRKSLHILAHAEEPLWIFLAFVIKYVSYMGYRPLIPNAIEGEYIFLPDKGIVKKEDGGPHGTEIDSQVIYTFRHLLYTSLDKIDLGEISPAAIETVYRCLTEYVVVNLELERIQSLQLRM</sequence>
<dbReference type="Pfam" id="PF11967">
    <property type="entry name" value="RecO_N"/>
    <property type="match status" value="1"/>
</dbReference>
<evidence type="ECO:0000313" key="10">
    <source>
        <dbReference type="Proteomes" id="UP000269544"/>
    </source>
</evidence>
<evidence type="ECO:0000256" key="5">
    <source>
        <dbReference type="ARBA" id="ARBA00023204"/>
    </source>
</evidence>
<dbReference type="Pfam" id="PF02565">
    <property type="entry name" value="RecO_C"/>
    <property type="match status" value="1"/>
</dbReference>
<keyword evidence="4 7" id="KW-0233">DNA recombination</keyword>
<protein>
    <recommendedName>
        <fullName evidence="2 7">DNA repair protein RecO</fullName>
    </recommendedName>
    <alternativeName>
        <fullName evidence="6 7">Recombination protein O</fullName>
    </alternativeName>
</protein>
<dbReference type="InterPro" id="IPR037278">
    <property type="entry name" value="ARFGAP/RecO"/>
</dbReference>
<dbReference type="SUPFAM" id="SSF50249">
    <property type="entry name" value="Nucleic acid-binding proteins"/>
    <property type="match status" value="1"/>
</dbReference>
<dbReference type="InterPro" id="IPR042242">
    <property type="entry name" value="RecO_C"/>
</dbReference>
<evidence type="ECO:0000256" key="4">
    <source>
        <dbReference type="ARBA" id="ARBA00023172"/>
    </source>
</evidence>
<evidence type="ECO:0000313" key="9">
    <source>
        <dbReference type="EMBL" id="VEJ35255.1"/>
    </source>
</evidence>
<accession>A0A3S4ZQA7</accession>
<keyword evidence="10" id="KW-1185">Reference proteome</keyword>
<dbReference type="GO" id="GO:0043590">
    <property type="term" value="C:bacterial nucleoid"/>
    <property type="evidence" value="ECO:0007669"/>
    <property type="project" value="TreeGrafter"/>
</dbReference>
<dbReference type="NCBIfam" id="TIGR00613">
    <property type="entry name" value="reco"/>
    <property type="match status" value="1"/>
</dbReference>
<dbReference type="InterPro" id="IPR003717">
    <property type="entry name" value="RecO"/>
</dbReference>
<proteinExistence type="inferred from homology"/>
<feature type="domain" description="DNA replication/recombination mediator RecO N-terminal" evidence="8">
    <location>
        <begin position="7"/>
        <end position="80"/>
    </location>
</feature>
<dbReference type="OrthoDB" id="9797083at2"/>
<name>A0A3S4ZQA7_9FIRM</name>
<dbReference type="Proteomes" id="UP000269544">
    <property type="component" value="Chromosome"/>
</dbReference>
<dbReference type="AlphaFoldDB" id="A0A3S4ZQA7"/>
<dbReference type="EMBL" id="LR134523">
    <property type="protein sequence ID" value="VEJ35255.1"/>
    <property type="molecule type" value="Genomic_DNA"/>
</dbReference>
<dbReference type="PANTHER" id="PTHR33991:SF1">
    <property type="entry name" value="DNA REPAIR PROTEIN RECO"/>
    <property type="match status" value="1"/>
</dbReference>
<organism evidence="9 10">
    <name type="scientific">Aedoeadaptatus ivorii</name>
    <dbReference type="NCBI Taxonomy" id="54006"/>
    <lineage>
        <taxon>Bacteria</taxon>
        <taxon>Bacillati</taxon>
        <taxon>Bacillota</taxon>
        <taxon>Tissierellia</taxon>
        <taxon>Tissierellales</taxon>
        <taxon>Peptoniphilaceae</taxon>
        <taxon>Aedoeadaptatus</taxon>
    </lineage>
</organism>
<dbReference type="Gene3D" id="2.40.50.140">
    <property type="entry name" value="Nucleic acid-binding proteins"/>
    <property type="match status" value="1"/>
</dbReference>
<keyword evidence="3 7" id="KW-0227">DNA damage</keyword>
<evidence type="ECO:0000256" key="2">
    <source>
        <dbReference type="ARBA" id="ARBA00021310"/>
    </source>
</evidence>
<dbReference type="SUPFAM" id="SSF57863">
    <property type="entry name" value="ArfGap/RecO-like zinc finger"/>
    <property type="match status" value="1"/>
</dbReference>
<dbReference type="PANTHER" id="PTHR33991">
    <property type="entry name" value="DNA REPAIR PROTEIN RECO"/>
    <property type="match status" value="1"/>
</dbReference>
<evidence type="ECO:0000259" key="8">
    <source>
        <dbReference type="Pfam" id="PF11967"/>
    </source>
</evidence>
<gene>
    <name evidence="7 9" type="primary">recO</name>
    <name evidence="9" type="ORF">NCTC13079_00590</name>
</gene>
<dbReference type="GO" id="GO:0006302">
    <property type="term" value="P:double-strand break repair"/>
    <property type="evidence" value="ECO:0007669"/>
    <property type="project" value="TreeGrafter"/>
</dbReference>
<dbReference type="HAMAP" id="MF_00201">
    <property type="entry name" value="RecO"/>
    <property type="match status" value="1"/>
</dbReference>
<keyword evidence="5 7" id="KW-0234">DNA repair</keyword>